<dbReference type="PANTHER" id="PTHR33499:SF26">
    <property type="entry name" value="DUF4216 DOMAIN-CONTAINING PROTEIN"/>
    <property type="match status" value="1"/>
</dbReference>
<reference evidence="1" key="2">
    <citation type="submission" date="2019-01" db="UniProtKB">
        <authorList>
            <consortium name="EnsemblPlants"/>
        </authorList>
    </citation>
    <scope>IDENTIFICATION</scope>
    <source>
        <strain evidence="1">cv. Heinz 1706</strain>
    </source>
</reference>
<proteinExistence type="predicted"/>
<organism evidence="1">
    <name type="scientific">Solanum lycopersicum</name>
    <name type="common">Tomato</name>
    <name type="synonym">Lycopersicon esculentum</name>
    <dbReference type="NCBI Taxonomy" id="4081"/>
    <lineage>
        <taxon>Eukaryota</taxon>
        <taxon>Viridiplantae</taxon>
        <taxon>Streptophyta</taxon>
        <taxon>Embryophyta</taxon>
        <taxon>Tracheophyta</taxon>
        <taxon>Spermatophyta</taxon>
        <taxon>Magnoliopsida</taxon>
        <taxon>eudicotyledons</taxon>
        <taxon>Gunneridae</taxon>
        <taxon>Pentapetalae</taxon>
        <taxon>asterids</taxon>
        <taxon>lamiids</taxon>
        <taxon>Solanales</taxon>
        <taxon>Solanaceae</taxon>
        <taxon>Solanoideae</taxon>
        <taxon>Solaneae</taxon>
        <taxon>Solanum</taxon>
        <taxon>Solanum subgen. Lycopersicon</taxon>
    </lineage>
</organism>
<evidence type="ECO:0000313" key="2">
    <source>
        <dbReference type="Proteomes" id="UP000004994"/>
    </source>
</evidence>
<accession>A0A3Q7IGC9</accession>
<reference evidence="1" key="1">
    <citation type="journal article" date="2012" name="Nature">
        <title>The tomato genome sequence provides insights into fleshy fruit evolution.</title>
        <authorList>
            <consortium name="Tomato Genome Consortium"/>
        </authorList>
    </citation>
    <scope>NUCLEOTIDE SEQUENCE [LARGE SCALE GENOMIC DNA]</scope>
    <source>
        <strain evidence="1">cv. Heinz 1706</strain>
    </source>
</reference>
<dbReference type="InParanoid" id="A0A3Q7IGC9"/>
<evidence type="ECO:0000313" key="1">
    <source>
        <dbReference type="EnsemblPlants" id="Solyc10g050773.1.1"/>
    </source>
</evidence>
<dbReference type="Gramene" id="Solyc10g050773.1.1">
    <property type="protein sequence ID" value="Solyc10g050773.1.1"/>
    <property type="gene ID" value="Solyc10g050773.1"/>
</dbReference>
<sequence>MNLGKSCPCHIPCIMIDKKLSTQNSGSVVLGEKDEDSENLDYYGVLADAIELQFVMDKRWIKSLVFFVDDTCNKDWHVVRKIQSHDSYKIVEQMDDDIVELGSSKGKEHEQGLKISTVSTSQGIRRTHKNFMTFEKENVQISTSSPTSTNQFLSLKIFSRFVLFDMFGFDVNVGKDGSTLRYGSRRSSLPTVELVENFCGPQTRSHVFGFGGGVNAKDLKGGTSSKSELLYVLRSTRKDIKSLNGENNSLNDRLSTHRR</sequence>
<dbReference type="Proteomes" id="UP000004994">
    <property type="component" value="Chromosome 10"/>
</dbReference>
<dbReference type="AlphaFoldDB" id="A0A3Q7IGC9"/>
<name>A0A3Q7IGC9_SOLLC</name>
<dbReference type="PANTHER" id="PTHR33499">
    <property type="entry name" value="OS12G0282400 PROTEIN-RELATED"/>
    <property type="match status" value="1"/>
</dbReference>
<keyword evidence="2" id="KW-1185">Reference proteome</keyword>
<dbReference type="EnsemblPlants" id="Solyc10g050773.1.1">
    <property type="protein sequence ID" value="Solyc10g050773.1.1"/>
    <property type="gene ID" value="Solyc10g050773.1"/>
</dbReference>
<protein>
    <submittedName>
        <fullName evidence="1">Uncharacterized protein</fullName>
    </submittedName>
</protein>